<dbReference type="SUPFAM" id="SSF51735">
    <property type="entry name" value="NAD(P)-binding Rossmann-fold domains"/>
    <property type="match status" value="1"/>
</dbReference>
<evidence type="ECO:0000313" key="3">
    <source>
        <dbReference type="Proteomes" id="UP000235943"/>
    </source>
</evidence>
<dbReference type="InterPro" id="IPR050177">
    <property type="entry name" value="Lipid_A_modif_metabolic_enz"/>
</dbReference>
<dbReference type="PANTHER" id="PTHR43245:SF13">
    <property type="entry name" value="UDP-D-APIOSE_UDP-D-XYLOSE SYNTHASE 2"/>
    <property type="match status" value="1"/>
</dbReference>
<dbReference type="Gene3D" id="3.40.50.720">
    <property type="entry name" value="NAD(P)-binding Rossmann-like Domain"/>
    <property type="match status" value="1"/>
</dbReference>
<sequence>MRRAVVIGAGGQIGRPAVRALARDGWEVTAASRGGARHASWPGAVRTLRLDREDDVALGALIGDGCDLVVDLVAYGARHAPQLTGLADRIGAAVVVSTVSVYEDGEGRGFDTMGEPDGLPRYPVPITEDQVTVPPGDATYSTGKVALERELLSAADRLPTTVLRPGAVHGPYSPLPRELYFVKRNLDRRPRRVLAFRGASLFHTSAARNIAELIRLAAARPGSRVLNACDPRPPAVSEIGAAVDAVMEAETETVLLDGPPRASVGSSPWSAELPVVCDMSAAERELGYRPVVSYPDSLPETVEWLTGRLSEQDWREAFPTLARAYPDLFDYAAEDAWFAARQA</sequence>
<dbReference type="EMBL" id="POUC01000090">
    <property type="protein sequence ID" value="PNG21381.1"/>
    <property type="molecule type" value="Genomic_DNA"/>
</dbReference>
<proteinExistence type="predicted"/>
<dbReference type="PANTHER" id="PTHR43245">
    <property type="entry name" value="BIFUNCTIONAL POLYMYXIN RESISTANCE PROTEIN ARNA"/>
    <property type="match status" value="1"/>
</dbReference>
<gene>
    <name evidence="2" type="ORF">C1J00_15020</name>
</gene>
<dbReference type="Pfam" id="PF01370">
    <property type="entry name" value="Epimerase"/>
    <property type="match status" value="1"/>
</dbReference>
<reference evidence="2 3" key="1">
    <citation type="submission" date="2018-01" db="EMBL/GenBank/DDBJ databases">
        <title>Draft genome sequence of Streptomyces sp. 13K301.</title>
        <authorList>
            <person name="Sahin N."/>
            <person name="Saygin H."/>
            <person name="Ay H."/>
        </authorList>
    </citation>
    <scope>NUCLEOTIDE SEQUENCE [LARGE SCALE GENOMIC DNA]</scope>
    <source>
        <strain evidence="2 3">13K301</strain>
    </source>
</reference>
<dbReference type="InterPro" id="IPR001509">
    <property type="entry name" value="Epimerase_deHydtase"/>
</dbReference>
<dbReference type="Proteomes" id="UP000235943">
    <property type="component" value="Unassembled WGS sequence"/>
</dbReference>
<comment type="caution">
    <text evidence="2">The sequence shown here is derived from an EMBL/GenBank/DDBJ whole genome shotgun (WGS) entry which is preliminary data.</text>
</comment>
<protein>
    <submittedName>
        <fullName evidence="2">Reductase</fullName>
    </submittedName>
</protein>
<keyword evidence="3" id="KW-1185">Reference proteome</keyword>
<dbReference type="RefSeq" id="WP_102909575.1">
    <property type="nucleotide sequence ID" value="NZ_POUC01000090.1"/>
</dbReference>
<name>A0A2N8TQT6_9ACTN</name>
<evidence type="ECO:0000259" key="1">
    <source>
        <dbReference type="Pfam" id="PF01370"/>
    </source>
</evidence>
<dbReference type="OrthoDB" id="4820988at2"/>
<evidence type="ECO:0000313" key="2">
    <source>
        <dbReference type="EMBL" id="PNG21381.1"/>
    </source>
</evidence>
<organism evidence="2 3">
    <name type="scientific">Streptomyces cahuitamycinicus</name>
    <dbReference type="NCBI Taxonomy" id="2070367"/>
    <lineage>
        <taxon>Bacteria</taxon>
        <taxon>Bacillati</taxon>
        <taxon>Actinomycetota</taxon>
        <taxon>Actinomycetes</taxon>
        <taxon>Kitasatosporales</taxon>
        <taxon>Streptomycetaceae</taxon>
        <taxon>Streptomyces</taxon>
    </lineage>
</organism>
<feature type="domain" description="NAD-dependent epimerase/dehydratase" evidence="1">
    <location>
        <begin position="5"/>
        <end position="174"/>
    </location>
</feature>
<dbReference type="AlphaFoldDB" id="A0A2N8TQT6"/>
<accession>A0A2N8TQT6</accession>
<dbReference type="InterPro" id="IPR036291">
    <property type="entry name" value="NAD(P)-bd_dom_sf"/>
</dbReference>